<feature type="compositionally biased region" description="Basic and acidic residues" evidence="2">
    <location>
        <begin position="63"/>
        <end position="77"/>
    </location>
</feature>
<name>A0A6I8U1V7_AEDAE</name>
<keyword evidence="1" id="KW-0175">Coiled coil</keyword>
<dbReference type="AlphaFoldDB" id="A0A6I8U1V7"/>
<proteinExistence type="predicted"/>
<dbReference type="InParanoid" id="A0A6I8U1V7"/>
<feature type="region of interest" description="Disordered" evidence="2">
    <location>
        <begin position="150"/>
        <end position="180"/>
    </location>
</feature>
<accession>A0A6I8U1V7</accession>
<evidence type="ECO:0000313" key="4">
    <source>
        <dbReference type="Proteomes" id="UP000008820"/>
    </source>
</evidence>
<evidence type="ECO:0000256" key="2">
    <source>
        <dbReference type="SAM" id="MobiDB-lite"/>
    </source>
</evidence>
<evidence type="ECO:0000256" key="1">
    <source>
        <dbReference type="SAM" id="Coils"/>
    </source>
</evidence>
<feature type="region of interest" description="Disordered" evidence="2">
    <location>
        <begin position="21"/>
        <end position="106"/>
    </location>
</feature>
<sequence length="474" mass="53412">MARNAVLARMETICAEVMEMPEIFLADDEEDDDEANDGGDDDAQSENLDADEPDDEDIPAGVDDEKGCGESDRKENDGSSGKSGRKNKGGKADPQQDKGVSVKVNCDDKKQQRYAKWISRALRAAVNPIVSRFNLNLKVNLDLNVANKANAPTKADPKRSNNESASQAGKPKPSPQQLQKRADLARIRELEKENRHLEKVFEKIVAAYTAMKTNLSEKTKEVEMHKSTAQSLEAQLKQITNEKEKLKTKSEQLLSVRNQLEKEKTQLQSQITTLQHELETLKKHNVSKCNDVQQLEKKLGDLQISHKEEMEKERSRCNSLLAEKQTIIDSNEEQLRKLKADIQELIDCKTATEKIFQQSVQEHIRSKNQLELRCVELMQQNRELNSLVSRAVPSSENYTVQEPISSTTSANITCPICGRPFKNLGDLQIHTENCGVLMSETFIQRVQQFVVKGKKYGGRNGGLQQRRAQSFVKP</sequence>
<feature type="compositionally biased region" description="Acidic residues" evidence="2">
    <location>
        <begin position="25"/>
        <end position="58"/>
    </location>
</feature>
<dbReference type="Proteomes" id="UP000008820">
    <property type="component" value="Chromosome 2"/>
</dbReference>
<reference evidence="3" key="2">
    <citation type="submission" date="2020-05" db="UniProtKB">
        <authorList>
            <consortium name="EnsemblMetazoa"/>
        </authorList>
    </citation>
    <scope>IDENTIFICATION</scope>
    <source>
        <strain evidence="3">LVP_AGWG</strain>
    </source>
</reference>
<dbReference type="Gene3D" id="1.10.287.1490">
    <property type="match status" value="1"/>
</dbReference>
<keyword evidence="4" id="KW-1185">Reference proteome</keyword>
<protein>
    <submittedName>
        <fullName evidence="3">Uncharacterized protein</fullName>
    </submittedName>
</protein>
<dbReference type="OrthoDB" id="7764528at2759"/>
<reference evidence="3 4" key="1">
    <citation type="submission" date="2017-06" db="EMBL/GenBank/DDBJ databases">
        <title>Aedes aegypti genome working group (AGWG) sequencing and assembly.</title>
        <authorList>
            <consortium name="Aedes aegypti Genome Working Group (AGWG)"/>
            <person name="Matthews B.J."/>
        </authorList>
    </citation>
    <scope>NUCLEOTIDE SEQUENCE [LARGE SCALE GENOMIC DNA]</scope>
    <source>
        <strain evidence="3 4">LVP_AGWG</strain>
    </source>
</reference>
<feature type="coiled-coil region" evidence="1">
    <location>
        <begin position="180"/>
        <end position="387"/>
    </location>
</feature>
<dbReference type="EnsemblMetazoa" id="AAEL023923-RA">
    <property type="protein sequence ID" value="AAEL023923-PA"/>
    <property type="gene ID" value="AAEL023923"/>
</dbReference>
<gene>
    <name evidence="3" type="primary">110675926</name>
</gene>
<evidence type="ECO:0000313" key="3">
    <source>
        <dbReference type="EnsemblMetazoa" id="AAEL023923-PA"/>
    </source>
</evidence>
<organism evidence="3 4">
    <name type="scientific">Aedes aegypti</name>
    <name type="common">Yellowfever mosquito</name>
    <name type="synonym">Culex aegypti</name>
    <dbReference type="NCBI Taxonomy" id="7159"/>
    <lineage>
        <taxon>Eukaryota</taxon>
        <taxon>Metazoa</taxon>
        <taxon>Ecdysozoa</taxon>
        <taxon>Arthropoda</taxon>
        <taxon>Hexapoda</taxon>
        <taxon>Insecta</taxon>
        <taxon>Pterygota</taxon>
        <taxon>Neoptera</taxon>
        <taxon>Endopterygota</taxon>
        <taxon>Diptera</taxon>
        <taxon>Nematocera</taxon>
        <taxon>Culicoidea</taxon>
        <taxon>Culicidae</taxon>
        <taxon>Culicinae</taxon>
        <taxon>Aedini</taxon>
        <taxon>Aedes</taxon>
        <taxon>Stegomyia</taxon>
    </lineage>
</organism>